<dbReference type="EMBL" id="HE576755">
    <property type="protein sequence ID" value="CCC69896.1"/>
    <property type="molecule type" value="Genomic_DNA"/>
</dbReference>
<dbReference type="PANTHER" id="PTHR43364">
    <property type="entry name" value="NADH-SPECIFIC METHYLGLYOXAL REDUCTASE-RELATED"/>
    <property type="match status" value="1"/>
</dbReference>
<dbReference type="Gene3D" id="3.20.20.100">
    <property type="entry name" value="NADP-dependent oxidoreductase domain"/>
    <property type="match status" value="1"/>
</dbReference>
<dbReference type="CDD" id="cd19079">
    <property type="entry name" value="AKR_EcYajO-like"/>
    <property type="match status" value="1"/>
</dbReference>
<sequence>MGLVKQVRFGNSGLRISPIILGCMTFGSKAWNSWLLEDKEEVFALMKFCYDQGIRTFDTADQYSNGLSERLICEFLKRYSIRRETVVIMSKIFFAVDEAIDVPQNINLADAGVQLDVINQRGLSRKHIMDGVARSVERLGTYIDVLQIHRFDAETPMEETMRALNDVVELGQVRYLGASRMLGTQFAEYQFVAQLNGWHQFINWQSQYNLLYREDEREVIPFAKRHNIALTPFYPNAGGLLARPLGQVSARTKSDDPKVKKLTARDKEIINRVEQLSVEKGVSMAQISLAWLLHKGCYPIVGVNSIQRAQESIDALSLQLSEQDLLFLEEMYEPHKLI</sequence>
<evidence type="ECO:0000313" key="3">
    <source>
        <dbReference type="EMBL" id="CCC69896.1"/>
    </source>
</evidence>
<dbReference type="HOGENOM" id="CLU_023205_2_0_1"/>
<dbReference type="Proteomes" id="UP000001640">
    <property type="component" value="Chromosome 4"/>
</dbReference>
<evidence type="ECO:0000313" key="4">
    <source>
        <dbReference type="Proteomes" id="UP000001640"/>
    </source>
</evidence>
<dbReference type="InParanoid" id="G0VEA5"/>
<keyword evidence="1" id="KW-0560">Oxidoreductase</keyword>
<accession>G0VEA5</accession>
<proteinExistence type="predicted"/>
<reference evidence="3 4" key="1">
    <citation type="journal article" date="2011" name="Proc. Natl. Acad. Sci. U.S.A.">
        <title>Evolutionary erosion of yeast sex chromosomes by mating-type switching accidents.</title>
        <authorList>
            <person name="Gordon J.L."/>
            <person name="Armisen D."/>
            <person name="Proux-Wera E."/>
            <person name="Oheigeartaigh S.S."/>
            <person name="Byrne K.P."/>
            <person name="Wolfe K.H."/>
        </authorList>
    </citation>
    <scope>NUCLEOTIDE SEQUENCE [LARGE SCALE GENOMIC DNA]</scope>
    <source>
        <strain evidence="4">ATCC 76901 / BCRC 22586 / CBS 4309 / NBRC 1992 / NRRL Y-12630</strain>
    </source>
</reference>
<dbReference type="OrthoDB" id="48988at2759"/>
<protein>
    <recommendedName>
        <fullName evidence="2">NADP-dependent oxidoreductase domain-containing protein</fullName>
    </recommendedName>
</protein>
<organism evidence="3 4">
    <name type="scientific">Naumovozyma castellii</name>
    <name type="common">Yeast</name>
    <name type="synonym">Saccharomyces castellii</name>
    <dbReference type="NCBI Taxonomy" id="27288"/>
    <lineage>
        <taxon>Eukaryota</taxon>
        <taxon>Fungi</taxon>
        <taxon>Dikarya</taxon>
        <taxon>Ascomycota</taxon>
        <taxon>Saccharomycotina</taxon>
        <taxon>Saccharomycetes</taxon>
        <taxon>Saccharomycetales</taxon>
        <taxon>Saccharomycetaceae</taxon>
        <taxon>Naumovozyma</taxon>
    </lineage>
</organism>
<dbReference type="PANTHER" id="PTHR43364:SF15">
    <property type="entry name" value="ARYL-ALCOHOL DEHYDROGENASE AAD16-RELATED"/>
    <property type="match status" value="1"/>
</dbReference>
<evidence type="ECO:0000256" key="1">
    <source>
        <dbReference type="ARBA" id="ARBA00023002"/>
    </source>
</evidence>
<dbReference type="InterPro" id="IPR036812">
    <property type="entry name" value="NAD(P)_OxRdtase_dom_sf"/>
</dbReference>
<reference key="2">
    <citation type="submission" date="2011-08" db="EMBL/GenBank/DDBJ databases">
        <title>Genome sequence of Naumovozyma castellii.</title>
        <authorList>
            <person name="Gordon J.L."/>
            <person name="Armisen D."/>
            <person name="Proux-Wera E."/>
            <person name="OhEigeartaigh S.S."/>
            <person name="Byrne K.P."/>
            <person name="Wolfe K.H."/>
        </authorList>
    </citation>
    <scope>NUCLEOTIDE SEQUENCE</scope>
    <source>
        <strain>Type strain:CBS 4309</strain>
    </source>
</reference>
<dbReference type="STRING" id="1064592.G0VEA5"/>
<gene>
    <name evidence="3" type="primary">NCAS0D03150</name>
    <name evidence="3" type="ordered locus">NCAS_0D03150</name>
</gene>
<feature type="domain" description="NADP-dependent oxidoreductase" evidence="2">
    <location>
        <begin position="18"/>
        <end position="330"/>
    </location>
</feature>
<dbReference type="SUPFAM" id="SSF51430">
    <property type="entry name" value="NAD(P)-linked oxidoreductase"/>
    <property type="match status" value="1"/>
</dbReference>
<keyword evidence="4" id="KW-1185">Reference proteome</keyword>
<evidence type="ECO:0000259" key="2">
    <source>
        <dbReference type="Pfam" id="PF00248"/>
    </source>
</evidence>
<dbReference type="GO" id="GO:0005829">
    <property type="term" value="C:cytosol"/>
    <property type="evidence" value="ECO:0007669"/>
    <property type="project" value="UniProtKB-ARBA"/>
</dbReference>
<dbReference type="FunFam" id="3.20.20.100:FF:000004">
    <property type="entry name" value="Oxidoreductase, aldo/keto reductase"/>
    <property type="match status" value="1"/>
</dbReference>
<dbReference type="Pfam" id="PF00248">
    <property type="entry name" value="Aldo_ket_red"/>
    <property type="match status" value="1"/>
</dbReference>
<dbReference type="InterPro" id="IPR023210">
    <property type="entry name" value="NADP_OxRdtase_dom"/>
</dbReference>
<dbReference type="InterPro" id="IPR050523">
    <property type="entry name" value="AKR_Detox_Biosynth"/>
</dbReference>
<name>G0VEA5_NAUCA</name>
<dbReference type="KEGG" id="ncs:NCAS_0D03150"/>
<dbReference type="OMA" id="EPYQPHE"/>
<dbReference type="RefSeq" id="XP_003676257.1">
    <property type="nucleotide sequence ID" value="XM_003676209.1"/>
</dbReference>
<dbReference type="GeneID" id="96903502"/>
<dbReference type="GO" id="GO:0016491">
    <property type="term" value="F:oxidoreductase activity"/>
    <property type="evidence" value="ECO:0007669"/>
    <property type="project" value="UniProtKB-KW"/>
</dbReference>
<dbReference type="AlphaFoldDB" id="G0VEA5"/>
<dbReference type="eggNOG" id="KOG1575">
    <property type="taxonomic scope" value="Eukaryota"/>
</dbReference>